<comment type="caution">
    <text evidence="1">The sequence shown here is derived from an EMBL/GenBank/DDBJ whole genome shotgun (WGS) entry which is preliminary data.</text>
</comment>
<gene>
    <name evidence="1" type="ORF">VNI00_016132</name>
</gene>
<reference evidence="1 2" key="1">
    <citation type="submission" date="2024-01" db="EMBL/GenBank/DDBJ databases">
        <title>A draft genome for a cacao thread blight-causing isolate of Paramarasmius palmivorus.</title>
        <authorList>
            <person name="Baruah I.K."/>
            <person name="Bukari Y."/>
            <person name="Amoako-Attah I."/>
            <person name="Meinhardt L.W."/>
            <person name="Bailey B.A."/>
            <person name="Cohen S.P."/>
        </authorList>
    </citation>
    <scope>NUCLEOTIDE SEQUENCE [LARGE SCALE GENOMIC DNA]</scope>
    <source>
        <strain evidence="1 2">GH-12</strain>
    </source>
</reference>
<protein>
    <submittedName>
        <fullName evidence="1">Uncharacterized protein</fullName>
    </submittedName>
</protein>
<name>A0AAW0BD70_9AGAR</name>
<sequence length="73" mass="8331">MTDMAEWVVHAALRSIVLNDYIVMGPDTHLRLAFDAHAFSMFDSYCRSPPNVVSRTQSAWADSLRYHALEQFA</sequence>
<keyword evidence="2" id="KW-1185">Reference proteome</keyword>
<evidence type="ECO:0000313" key="2">
    <source>
        <dbReference type="Proteomes" id="UP001383192"/>
    </source>
</evidence>
<dbReference type="Proteomes" id="UP001383192">
    <property type="component" value="Unassembled WGS sequence"/>
</dbReference>
<organism evidence="1 2">
    <name type="scientific">Paramarasmius palmivorus</name>
    <dbReference type="NCBI Taxonomy" id="297713"/>
    <lineage>
        <taxon>Eukaryota</taxon>
        <taxon>Fungi</taxon>
        <taxon>Dikarya</taxon>
        <taxon>Basidiomycota</taxon>
        <taxon>Agaricomycotina</taxon>
        <taxon>Agaricomycetes</taxon>
        <taxon>Agaricomycetidae</taxon>
        <taxon>Agaricales</taxon>
        <taxon>Marasmiineae</taxon>
        <taxon>Marasmiaceae</taxon>
        <taxon>Paramarasmius</taxon>
    </lineage>
</organism>
<dbReference type="EMBL" id="JAYKXP010000118">
    <property type="protein sequence ID" value="KAK7024628.1"/>
    <property type="molecule type" value="Genomic_DNA"/>
</dbReference>
<proteinExistence type="predicted"/>
<accession>A0AAW0BD70</accession>
<dbReference type="AlphaFoldDB" id="A0AAW0BD70"/>
<evidence type="ECO:0000313" key="1">
    <source>
        <dbReference type="EMBL" id="KAK7024628.1"/>
    </source>
</evidence>